<feature type="region of interest" description="Disordered" evidence="1">
    <location>
        <begin position="42"/>
        <end position="67"/>
    </location>
</feature>
<evidence type="ECO:0000256" key="1">
    <source>
        <dbReference type="SAM" id="MobiDB-lite"/>
    </source>
</evidence>
<organism evidence="4">
    <name type="scientific">Nippostrongylus brasiliensis</name>
    <name type="common">Rat hookworm</name>
    <dbReference type="NCBI Taxonomy" id="27835"/>
    <lineage>
        <taxon>Eukaryota</taxon>
        <taxon>Metazoa</taxon>
        <taxon>Ecdysozoa</taxon>
        <taxon>Nematoda</taxon>
        <taxon>Chromadorea</taxon>
        <taxon>Rhabditida</taxon>
        <taxon>Rhabditina</taxon>
        <taxon>Rhabditomorpha</taxon>
        <taxon>Strongyloidea</taxon>
        <taxon>Heligmosomidae</taxon>
        <taxon>Nippostrongylus</taxon>
    </lineage>
</organism>
<gene>
    <name evidence="2" type="ORF">NBR_LOCUS8871</name>
</gene>
<reference evidence="2 3" key="2">
    <citation type="submission" date="2018-11" db="EMBL/GenBank/DDBJ databases">
        <authorList>
            <consortium name="Pathogen Informatics"/>
        </authorList>
    </citation>
    <scope>NUCLEOTIDE SEQUENCE [LARGE SCALE GENOMIC DNA]</scope>
</reference>
<name>A0A0N4Y051_NIPBR</name>
<dbReference type="AlphaFoldDB" id="A0A0N4Y051"/>
<reference evidence="4" key="1">
    <citation type="submission" date="2017-02" db="UniProtKB">
        <authorList>
            <consortium name="WormBaseParasite"/>
        </authorList>
    </citation>
    <scope>IDENTIFICATION</scope>
</reference>
<sequence>MKWIVASRNTADDGDNGFNDGEPIVVGSIARGRDHLREVGQGQAVGTEPHERVSNMHCHSGGGDVASTTTTPLLQSFAANPRREDPFRQPQLFERPLFTDGRLAGVEQLGRCRFRF</sequence>
<dbReference type="WBParaSite" id="NBR_0000887001-mRNA-1">
    <property type="protein sequence ID" value="NBR_0000887001-mRNA-1"/>
    <property type="gene ID" value="NBR_0000887001"/>
</dbReference>
<evidence type="ECO:0000313" key="4">
    <source>
        <dbReference type="WBParaSite" id="NBR_0000887001-mRNA-1"/>
    </source>
</evidence>
<accession>A0A0N4Y051</accession>
<keyword evidence="3" id="KW-1185">Reference proteome</keyword>
<protein>
    <submittedName>
        <fullName evidence="2 4">Uncharacterized protein</fullName>
    </submittedName>
</protein>
<proteinExistence type="predicted"/>
<dbReference type="EMBL" id="UYSL01020061">
    <property type="protein sequence ID" value="VDL72460.1"/>
    <property type="molecule type" value="Genomic_DNA"/>
</dbReference>
<evidence type="ECO:0000313" key="3">
    <source>
        <dbReference type="Proteomes" id="UP000271162"/>
    </source>
</evidence>
<dbReference type="Proteomes" id="UP000271162">
    <property type="component" value="Unassembled WGS sequence"/>
</dbReference>
<evidence type="ECO:0000313" key="2">
    <source>
        <dbReference type="EMBL" id="VDL72460.1"/>
    </source>
</evidence>